<accession>A0ABS8D464</accession>
<reference evidence="1" key="1">
    <citation type="submission" date="2021-10" db="EMBL/GenBank/DDBJ databases">
        <title>The complete genome sequence of Leeia sp. TBRC 13508.</title>
        <authorList>
            <person name="Charoenyingcharoen P."/>
            <person name="Yukphan P."/>
        </authorList>
    </citation>
    <scope>NUCLEOTIDE SEQUENCE</scope>
    <source>
        <strain evidence="1">TBRC 13508</strain>
    </source>
</reference>
<protein>
    <recommendedName>
        <fullName evidence="3">DUF1292 domain-containing protein</fullName>
    </recommendedName>
</protein>
<evidence type="ECO:0008006" key="3">
    <source>
        <dbReference type="Google" id="ProtNLM"/>
    </source>
</evidence>
<gene>
    <name evidence="1" type="ORF">LIN78_05090</name>
</gene>
<dbReference type="Proteomes" id="UP001165395">
    <property type="component" value="Unassembled WGS sequence"/>
</dbReference>
<organism evidence="1 2">
    <name type="scientific">Leeia speluncae</name>
    <dbReference type="NCBI Taxonomy" id="2884804"/>
    <lineage>
        <taxon>Bacteria</taxon>
        <taxon>Pseudomonadati</taxon>
        <taxon>Pseudomonadota</taxon>
        <taxon>Betaproteobacteria</taxon>
        <taxon>Neisseriales</taxon>
        <taxon>Leeiaceae</taxon>
        <taxon>Leeia</taxon>
    </lineage>
</organism>
<evidence type="ECO:0000313" key="1">
    <source>
        <dbReference type="EMBL" id="MCB6182922.1"/>
    </source>
</evidence>
<proteinExistence type="predicted"/>
<keyword evidence="2" id="KW-1185">Reference proteome</keyword>
<dbReference type="RefSeq" id="WP_227179147.1">
    <property type="nucleotide sequence ID" value="NZ_JAJBZT010000002.1"/>
</dbReference>
<dbReference type="EMBL" id="JAJBZT010000002">
    <property type="protein sequence ID" value="MCB6182922.1"/>
    <property type="molecule type" value="Genomic_DNA"/>
</dbReference>
<evidence type="ECO:0000313" key="2">
    <source>
        <dbReference type="Proteomes" id="UP001165395"/>
    </source>
</evidence>
<sequence>MKELVFEKVGDVNSTYPYLCVYIQGDNNPFMEIAVNDSSMLELTVYTNERNVVLTTDQWEEILKRAREFLPKALENEDI</sequence>
<comment type="caution">
    <text evidence="1">The sequence shown here is derived from an EMBL/GenBank/DDBJ whole genome shotgun (WGS) entry which is preliminary data.</text>
</comment>
<name>A0ABS8D464_9NEIS</name>